<dbReference type="EMBL" id="CAFBNE010000193">
    <property type="protein sequence ID" value="CAB4970797.1"/>
    <property type="molecule type" value="Genomic_DNA"/>
</dbReference>
<reference evidence="2" key="1">
    <citation type="submission" date="2020-05" db="EMBL/GenBank/DDBJ databases">
        <authorList>
            <person name="Chiriac C."/>
            <person name="Salcher M."/>
            <person name="Ghai R."/>
            <person name="Kavagutti S V."/>
        </authorList>
    </citation>
    <scope>NUCLEOTIDE SEQUENCE</scope>
</reference>
<dbReference type="InterPro" id="IPR003673">
    <property type="entry name" value="CoA-Trfase_fam_III"/>
</dbReference>
<dbReference type="SUPFAM" id="SSF89796">
    <property type="entry name" value="CoA-transferase family III (CaiB/BaiF)"/>
    <property type="match status" value="1"/>
</dbReference>
<dbReference type="Gene3D" id="3.40.50.10540">
    <property type="entry name" value="Crotonobetainyl-coa:carnitine coa-transferase, domain 1"/>
    <property type="match status" value="1"/>
</dbReference>
<organism evidence="2">
    <name type="scientific">freshwater metagenome</name>
    <dbReference type="NCBI Taxonomy" id="449393"/>
    <lineage>
        <taxon>unclassified sequences</taxon>
        <taxon>metagenomes</taxon>
        <taxon>ecological metagenomes</taxon>
    </lineage>
</organism>
<dbReference type="InterPro" id="IPR044855">
    <property type="entry name" value="CoA-Trfase_III_dom3_sf"/>
</dbReference>
<dbReference type="AlphaFoldDB" id="A0A6J7LRC3"/>
<dbReference type="InterPro" id="IPR023606">
    <property type="entry name" value="CoA-Trfase_III_dom_1_sf"/>
</dbReference>
<dbReference type="GO" id="GO:0008410">
    <property type="term" value="F:CoA-transferase activity"/>
    <property type="evidence" value="ECO:0007669"/>
    <property type="project" value="TreeGrafter"/>
</dbReference>
<dbReference type="PANTHER" id="PTHR48207:SF3">
    <property type="entry name" value="SUCCINATE--HYDROXYMETHYLGLUTARATE COA-TRANSFERASE"/>
    <property type="match status" value="1"/>
</dbReference>
<name>A0A6J7LRC3_9ZZZZ</name>
<sequence>MIDRASKPAMAQSSGPLSGLHIVDISTYVAGPSATMTLAQLGANVVRVDPPGGATDTKRLPLSTDGRSLYWAGLNKCKRSLSVDTRNVRGQRLVQDLITRPGPGRGIVVTNALAFDWLSYESLRSIRPDVIHVQILGRSDGSPAVDYTINPEVGLPWLTGPANSATPVNHVLPAWDLIAGQHAALSVLVAERTRALTGEGQSITVSLADIAASIMGHLGFIADVALNGSERLRDGNHLFGSFGCDFPTSDDKRVMVVALTARHWRSLVDLTGTQAVVEVLQKALGVDFSLEEDRYQHRSLLTALLAPWFLRQPRESVARALDASHVLWGDYRTVNEMVNAPDGLVAKSAVFQLVDQPGIGTYPVPGPVAQSTAWRPGPLQPAPYIGQHTDEVLEEWLAVDEVDDLRSARVIT</sequence>
<evidence type="ECO:0000256" key="1">
    <source>
        <dbReference type="ARBA" id="ARBA00022679"/>
    </source>
</evidence>
<protein>
    <submittedName>
        <fullName evidence="2">Unannotated protein</fullName>
    </submittedName>
</protein>
<accession>A0A6J7LRC3</accession>
<proteinExistence type="predicted"/>
<dbReference type="Gene3D" id="3.30.1540.10">
    <property type="entry name" value="formyl-coa transferase, domain 3"/>
    <property type="match status" value="1"/>
</dbReference>
<dbReference type="Pfam" id="PF02515">
    <property type="entry name" value="CoA_transf_3"/>
    <property type="match status" value="1"/>
</dbReference>
<dbReference type="PANTHER" id="PTHR48207">
    <property type="entry name" value="SUCCINATE--HYDROXYMETHYLGLUTARATE COA-TRANSFERASE"/>
    <property type="match status" value="1"/>
</dbReference>
<keyword evidence="1" id="KW-0808">Transferase</keyword>
<evidence type="ECO:0000313" key="2">
    <source>
        <dbReference type="EMBL" id="CAB4970797.1"/>
    </source>
</evidence>
<dbReference type="InterPro" id="IPR050483">
    <property type="entry name" value="CoA-transferase_III_domain"/>
</dbReference>
<gene>
    <name evidence="2" type="ORF">UFOPK3772_03362</name>
</gene>